<organism evidence="11 12">
    <name type="scientific">Chaetoceros tenuissimus</name>
    <dbReference type="NCBI Taxonomy" id="426638"/>
    <lineage>
        <taxon>Eukaryota</taxon>
        <taxon>Sar</taxon>
        <taxon>Stramenopiles</taxon>
        <taxon>Ochrophyta</taxon>
        <taxon>Bacillariophyta</taxon>
        <taxon>Coscinodiscophyceae</taxon>
        <taxon>Chaetocerotophycidae</taxon>
        <taxon>Chaetocerotales</taxon>
        <taxon>Chaetocerotaceae</taxon>
        <taxon>Chaetoceros</taxon>
    </lineage>
</organism>
<dbReference type="GO" id="GO:0005975">
    <property type="term" value="P:carbohydrate metabolic process"/>
    <property type="evidence" value="ECO:0007669"/>
    <property type="project" value="InterPro"/>
</dbReference>
<evidence type="ECO:0000256" key="6">
    <source>
        <dbReference type="PIRSR" id="PIRSR601382-1"/>
    </source>
</evidence>
<dbReference type="Pfam" id="PF01532">
    <property type="entry name" value="Glyco_hydro_47"/>
    <property type="match status" value="1"/>
</dbReference>
<feature type="disulfide bond" evidence="8">
    <location>
        <begin position="397"/>
        <end position="433"/>
    </location>
</feature>
<evidence type="ECO:0000256" key="7">
    <source>
        <dbReference type="PIRSR" id="PIRSR601382-2"/>
    </source>
</evidence>
<dbReference type="GO" id="GO:0005783">
    <property type="term" value="C:endoplasmic reticulum"/>
    <property type="evidence" value="ECO:0007669"/>
    <property type="project" value="TreeGrafter"/>
</dbReference>
<comment type="pathway">
    <text evidence="2">Protein modification; protein glycosylation.</text>
</comment>
<gene>
    <name evidence="11" type="ORF">CTEN210_14940</name>
</gene>
<feature type="active site" evidence="6">
    <location>
        <position position="476"/>
    </location>
</feature>
<dbReference type="FunFam" id="1.50.10.10:FF:000055">
    <property type="entry name" value="alpha-1,2-Mannosidase"/>
    <property type="match status" value="1"/>
</dbReference>
<dbReference type="PANTHER" id="PTHR11742:SF6">
    <property type="entry name" value="MANNOSYL-OLIGOSACCHARIDE ALPHA-1,2-MANNOSIDASE IA-RELATED"/>
    <property type="match status" value="1"/>
</dbReference>
<dbReference type="InterPro" id="IPR012341">
    <property type="entry name" value="6hp_glycosidase-like_sf"/>
</dbReference>
<comment type="caution">
    <text evidence="11">The sequence shown here is derived from an EMBL/GenBank/DDBJ whole genome shotgun (WGS) entry which is preliminary data.</text>
</comment>
<keyword evidence="7" id="KW-0106">Calcium</keyword>
<keyword evidence="10" id="KW-0812">Transmembrane</keyword>
<comment type="cofactor">
    <cofactor evidence="1 7">
        <name>Ca(2+)</name>
        <dbReference type="ChEBI" id="CHEBI:29108"/>
    </cofactor>
</comment>
<dbReference type="PANTHER" id="PTHR11742">
    <property type="entry name" value="MANNOSYL-OLIGOSACCHARIDE ALPHA-1,2-MANNOSIDASE-RELATED"/>
    <property type="match status" value="1"/>
</dbReference>
<keyword evidence="7" id="KW-0479">Metal-binding</keyword>
<name>A0AAD3D639_9STRA</name>
<dbReference type="GO" id="GO:0000139">
    <property type="term" value="C:Golgi membrane"/>
    <property type="evidence" value="ECO:0007669"/>
    <property type="project" value="TreeGrafter"/>
</dbReference>
<evidence type="ECO:0000313" key="12">
    <source>
        <dbReference type="Proteomes" id="UP001054902"/>
    </source>
</evidence>
<evidence type="ECO:0000256" key="5">
    <source>
        <dbReference type="ARBA" id="ARBA00023157"/>
    </source>
</evidence>
<feature type="active site" evidence="6">
    <location>
        <position position="337"/>
    </location>
</feature>
<feature type="transmembrane region" description="Helical" evidence="10">
    <location>
        <begin position="14"/>
        <end position="33"/>
    </location>
</feature>
<reference evidence="11 12" key="1">
    <citation type="journal article" date="2021" name="Sci. Rep.">
        <title>The genome of the diatom Chaetoceros tenuissimus carries an ancient integrated fragment of an extant virus.</title>
        <authorList>
            <person name="Hongo Y."/>
            <person name="Kimura K."/>
            <person name="Takaki Y."/>
            <person name="Yoshida Y."/>
            <person name="Baba S."/>
            <person name="Kobayashi G."/>
            <person name="Nagasaki K."/>
            <person name="Hano T."/>
            <person name="Tomaru Y."/>
        </authorList>
    </citation>
    <scope>NUCLEOTIDE SEQUENCE [LARGE SCALE GENOMIC DNA]</scope>
    <source>
        <strain evidence="11 12">NIES-3715</strain>
    </source>
</reference>
<protein>
    <recommendedName>
        <fullName evidence="9">alpha-1,2-Mannosidase</fullName>
        <ecNumber evidence="9">3.2.1.-</ecNumber>
    </recommendedName>
</protein>
<evidence type="ECO:0000256" key="1">
    <source>
        <dbReference type="ARBA" id="ARBA00001913"/>
    </source>
</evidence>
<evidence type="ECO:0000256" key="8">
    <source>
        <dbReference type="PIRSR" id="PIRSR601382-3"/>
    </source>
</evidence>
<dbReference type="Proteomes" id="UP001054902">
    <property type="component" value="Unassembled WGS sequence"/>
</dbReference>
<feature type="active site" description="Proton donor" evidence="6">
    <location>
        <position position="447"/>
    </location>
</feature>
<dbReference type="Gene3D" id="1.50.10.10">
    <property type="match status" value="1"/>
</dbReference>
<evidence type="ECO:0000256" key="4">
    <source>
        <dbReference type="ARBA" id="ARBA00022801"/>
    </source>
</evidence>
<dbReference type="GO" id="GO:0004571">
    <property type="term" value="F:mannosyl-oligosaccharide 1,2-alpha-mannosidase activity"/>
    <property type="evidence" value="ECO:0007669"/>
    <property type="project" value="InterPro"/>
</dbReference>
<dbReference type="EC" id="3.2.1.-" evidence="9"/>
<feature type="binding site" evidence="7">
    <location>
        <position position="562"/>
    </location>
    <ligand>
        <name>Ca(2+)</name>
        <dbReference type="ChEBI" id="CHEBI:29108"/>
    </ligand>
</feature>
<dbReference type="InterPro" id="IPR001382">
    <property type="entry name" value="Glyco_hydro_47"/>
</dbReference>
<feature type="active site" description="Proton donor" evidence="6">
    <location>
        <position position="200"/>
    </location>
</feature>
<keyword evidence="10" id="KW-1133">Transmembrane helix</keyword>
<dbReference type="SUPFAM" id="SSF48225">
    <property type="entry name" value="Seven-hairpin glycosidases"/>
    <property type="match status" value="1"/>
</dbReference>
<keyword evidence="10" id="KW-0472">Membrane</keyword>
<evidence type="ECO:0000256" key="2">
    <source>
        <dbReference type="ARBA" id="ARBA00004922"/>
    </source>
</evidence>
<evidence type="ECO:0000313" key="11">
    <source>
        <dbReference type="EMBL" id="GFH58464.1"/>
    </source>
</evidence>
<comment type="similarity">
    <text evidence="3 9">Belongs to the glycosyl hydrolase 47 family.</text>
</comment>
<proteinExistence type="inferred from homology"/>
<dbReference type="PRINTS" id="PR00747">
    <property type="entry name" value="GLYHDRLASE47"/>
</dbReference>
<evidence type="ECO:0000256" key="10">
    <source>
        <dbReference type="SAM" id="Phobius"/>
    </source>
</evidence>
<keyword evidence="4 9" id="KW-0378">Hydrolase</keyword>
<dbReference type="EMBL" id="BLLK01000062">
    <property type="protein sequence ID" value="GFH58464.1"/>
    <property type="molecule type" value="Genomic_DNA"/>
</dbReference>
<dbReference type="InterPro" id="IPR050749">
    <property type="entry name" value="Glycosyl_Hydrolase_47"/>
</dbReference>
<evidence type="ECO:0000256" key="3">
    <source>
        <dbReference type="ARBA" id="ARBA00007658"/>
    </source>
</evidence>
<keyword evidence="9" id="KW-0326">Glycosidase</keyword>
<sequence>MAISKQIHLRKKDLRLHLLNLAIVSFFSIYFLGLKRILEYDQQVSTSTTHHSRMAQEIQSKYFPSENLFPNEYFGSEHVDSDFQPQGPNRFSEWKEGNSPYNVTLFQQMKSDNLARSRRQHVKEAMTFVWDNYRKYAWGADELKPTSGKRHEPWGAIGVTLVDSLDTLILMGMDDEFQEATEWVAKNLDFDKNQKVSLFETTIRSLGGLLSAYDWSKDTVFLEKAKDLGDRLVKAFDTAFVDGFPLNYINLKTGKTEFASWMRNKVSLAEVGTLALEFRDLSKHTGNETYAKKSEHIFEVLKEIQPDSGLFPKFLTSNKEKHVQLSGKDISFGAMGDSFYEYELKVWLQGMRKEKMYRDMYDKSIQGLHDEKLKVSNNGLTYIFLDQRTQEMDHLSCFMGGLLALGAFTDPQGFDSTQAQRDLKTAKALAYTCYQMYASMKSGLSPECVKFPSSVKEVQEIKPISTSQSYYLLRPETIETFLILTRVTGDPIYREWGWEIFQSIEKYSKTTYGYGTLKNVNIEKSIMEDKMESFFLGETLKYFYLLFDPESKVDLDKYVFNTEAHPLRIE</sequence>
<dbReference type="GO" id="GO:0005509">
    <property type="term" value="F:calcium ion binding"/>
    <property type="evidence" value="ECO:0007669"/>
    <property type="project" value="InterPro"/>
</dbReference>
<keyword evidence="5 8" id="KW-1015">Disulfide bond</keyword>
<evidence type="ECO:0000256" key="9">
    <source>
        <dbReference type="RuleBase" id="RU361193"/>
    </source>
</evidence>
<dbReference type="AlphaFoldDB" id="A0AAD3D639"/>
<keyword evidence="12" id="KW-1185">Reference proteome</keyword>
<accession>A0AAD3D639</accession>
<dbReference type="InterPro" id="IPR036026">
    <property type="entry name" value="Seven-hairpin_glycosidases"/>
</dbReference>